<keyword evidence="1" id="KW-0812">Transmembrane</keyword>
<evidence type="ECO:0000256" key="1">
    <source>
        <dbReference type="SAM" id="Phobius"/>
    </source>
</evidence>
<feature type="transmembrane region" description="Helical" evidence="1">
    <location>
        <begin position="6"/>
        <end position="22"/>
    </location>
</feature>
<dbReference type="STRING" id="570947.SAMN05421687_10450"/>
<sequence length="81" mass="8842">MTKVVDFITVLIILGVVVSLTIEATMESVTIQSGVYIISSFIMLFTVGFRYYFTMDEKSLGLALMALSIAGILLTVTLTII</sequence>
<protein>
    <submittedName>
        <fullName evidence="2">Uncharacterized protein</fullName>
    </submittedName>
</protein>
<evidence type="ECO:0000313" key="2">
    <source>
        <dbReference type="EMBL" id="SIS45120.1"/>
    </source>
</evidence>
<dbReference type="AlphaFoldDB" id="A0A1N7J721"/>
<feature type="transmembrane region" description="Helical" evidence="1">
    <location>
        <begin position="59"/>
        <end position="80"/>
    </location>
</feature>
<gene>
    <name evidence="2" type="ORF">SAMN05421687_10450</name>
</gene>
<keyword evidence="1" id="KW-0472">Membrane</keyword>
<dbReference type="OrthoDB" id="2974183at2"/>
<evidence type="ECO:0000313" key="3">
    <source>
        <dbReference type="Proteomes" id="UP000187608"/>
    </source>
</evidence>
<feature type="transmembrane region" description="Helical" evidence="1">
    <location>
        <begin position="34"/>
        <end position="53"/>
    </location>
</feature>
<accession>A0A1N7J721</accession>
<proteinExistence type="predicted"/>
<reference evidence="3" key="1">
    <citation type="submission" date="2017-01" db="EMBL/GenBank/DDBJ databases">
        <authorList>
            <person name="Varghese N."/>
            <person name="Submissions S."/>
        </authorList>
    </citation>
    <scope>NUCLEOTIDE SEQUENCE [LARGE SCALE GENOMIC DNA]</scope>
    <source>
        <strain evidence="3">DSM 23127</strain>
    </source>
</reference>
<dbReference type="RefSeq" id="WP_076558172.1">
    <property type="nucleotide sequence ID" value="NZ_FTOC01000004.1"/>
</dbReference>
<keyword evidence="1" id="KW-1133">Transmembrane helix</keyword>
<dbReference type="EMBL" id="FTOC01000004">
    <property type="protein sequence ID" value="SIS45120.1"/>
    <property type="molecule type" value="Genomic_DNA"/>
</dbReference>
<organism evidence="2 3">
    <name type="scientific">Salimicrobium flavidum</name>
    <dbReference type="NCBI Taxonomy" id="570947"/>
    <lineage>
        <taxon>Bacteria</taxon>
        <taxon>Bacillati</taxon>
        <taxon>Bacillota</taxon>
        <taxon>Bacilli</taxon>
        <taxon>Bacillales</taxon>
        <taxon>Bacillaceae</taxon>
        <taxon>Salimicrobium</taxon>
    </lineage>
</organism>
<keyword evidence="3" id="KW-1185">Reference proteome</keyword>
<name>A0A1N7J721_9BACI</name>
<dbReference type="Proteomes" id="UP000187608">
    <property type="component" value="Unassembled WGS sequence"/>
</dbReference>